<proteinExistence type="predicted"/>
<reference evidence="1" key="1">
    <citation type="submission" date="2021-05" db="EMBL/GenBank/DDBJ databases">
        <authorList>
            <person name="Pietrasiak N."/>
            <person name="Ward R."/>
            <person name="Stajich J.E."/>
            <person name="Kurbessoian T."/>
        </authorList>
    </citation>
    <scope>NUCLEOTIDE SEQUENCE</scope>
    <source>
        <strain evidence="1">CPER-KK1</strain>
    </source>
</reference>
<accession>A0A951PLE2</accession>
<name>A0A951PLE2_9CYAN</name>
<gene>
    <name evidence="1" type="ORF">KME25_14990</name>
</gene>
<sequence length="73" mass="8059">MALLSGEAIHSSKKQKAEGSISFIYNECEKCSWVAAKRNGADLSPERKYPTLREPLRGTGTLIFENASRTRTG</sequence>
<reference evidence="1" key="2">
    <citation type="journal article" date="2022" name="Microbiol. Resour. Announc.">
        <title>Metagenome Sequencing to Explore Phylogenomics of Terrestrial Cyanobacteria.</title>
        <authorList>
            <person name="Ward R.D."/>
            <person name="Stajich J.E."/>
            <person name="Johansen J.R."/>
            <person name="Huntemann M."/>
            <person name="Clum A."/>
            <person name="Foster B."/>
            <person name="Foster B."/>
            <person name="Roux S."/>
            <person name="Palaniappan K."/>
            <person name="Varghese N."/>
            <person name="Mukherjee S."/>
            <person name="Reddy T.B.K."/>
            <person name="Daum C."/>
            <person name="Copeland A."/>
            <person name="Chen I.A."/>
            <person name="Ivanova N.N."/>
            <person name="Kyrpides N.C."/>
            <person name="Shapiro N."/>
            <person name="Eloe-Fadrosh E.A."/>
            <person name="Pietrasiak N."/>
        </authorList>
    </citation>
    <scope>NUCLEOTIDE SEQUENCE</scope>
    <source>
        <strain evidence="1">CPER-KK1</strain>
    </source>
</reference>
<dbReference type="Proteomes" id="UP000753908">
    <property type="component" value="Unassembled WGS sequence"/>
</dbReference>
<evidence type="ECO:0000313" key="2">
    <source>
        <dbReference type="Proteomes" id="UP000753908"/>
    </source>
</evidence>
<evidence type="ECO:0000313" key="1">
    <source>
        <dbReference type="EMBL" id="MBW4545736.1"/>
    </source>
</evidence>
<protein>
    <submittedName>
        <fullName evidence="1">Uncharacterized protein</fullName>
    </submittedName>
</protein>
<organism evidence="1 2">
    <name type="scientific">Symplocastrum torsivum CPER-KK1</name>
    <dbReference type="NCBI Taxonomy" id="450513"/>
    <lineage>
        <taxon>Bacteria</taxon>
        <taxon>Bacillati</taxon>
        <taxon>Cyanobacteriota</taxon>
        <taxon>Cyanophyceae</taxon>
        <taxon>Oscillatoriophycideae</taxon>
        <taxon>Oscillatoriales</taxon>
        <taxon>Microcoleaceae</taxon>
        <taxon>Symplocastrum</taxon>
    </lineage>
</organism>
<dbReference type="AlphaFoldDB" id="A0A951PLE2"/>
<dbReference type="EMBL" id="JAHHIF010000017">
    <property type="protein sequence ID" value="MBW4545736.1"/>
    <property type="molecule type" value="Genomic_DNA"/>
</dbReference>
<comment type="caution">
    <text evidence="1">The sequence shown here is derived from an EMBL/GenBank/DDBJ whole genome shotgun (WGS) entry which is preliminary data.</text>
</comment>